<evidence type="ECO:0000256" key="4">
    <source>
        <dbReference type="SAM" id="MobiDB-lite"/>
    </source>
</evidence>
<comment type="cofactor">
    <cofactor evidence="1">
        <name>FAD</name>
        <dbReference type="ChEBI" id="CHEBI:57692"/>
    </cofactor>
</comment>
<organism evidence="6 7">
    <name type="scientific">Pseudoclavibacter endophyticus</name>
    <dbReference type="NCBI Taxonomy" id="1778590"/>
    <lineage>
        <taxon>Bacteria</taxon>
        <taxon>Bacillati</taxon>
        <taxon>Actinomycetota</taxon>
        <taxon>Actinomycetes</taxon>
        <taxon>Micrococcales</taxon>
        <taxon>Microbacteriaceae</taxon>
        <taxon>Pseudoclavibacter</taxon>
    </lineage>
</organism>
<protein>
    <submittedName>
        <fullName evidence="6">Monooxygenase</fullName>
    </submittedName>
</protein>
<proteinExistence type="predicted"/>
<evidence type="ECO:0000256" key="3">
    <source>
        <dbReference type="ARBA" id="ARBA00022827"/>
    </source>
</evidence>
<dbReference type="OrthoDB" id="4246007at2"/>
<dbReference type="Pfam" id="PF01494">
    <property type="entry name" value="FAD_binding_3"/>
    <property type="match status" value="1"/>
</dbReference>
<evidence type="ECO:0000259" key="5">
    <source>
        <dbReference type="Pfam" id="PF01494"/>
    </source>
</evidence>
<dbReference type="PANTHER" id="PTHR43004">
    <property type="entry name" value="TRK SYSTEM POTASSIUM UPTAKE PROTEIN"/>
    <property type="match status" value="1"/>
</dbReference>
<dbReference type="Proteomes" id="UP000431744">
    <property type="component" value="Unassembled WGS sequence"/>
</dbReference>
<sequence>MRPASTLPATTDVLVVGAGPTGLMLANWLQRLSVDHVLIDGKDGPTRQSRAIAVQQRSFELYAQLGMIDPVRDESVAARYVRPGWQRRAAPVPLPVGRIGLGMSAYPGIHILEQSANERLLVSHLRDAGGTVSWGHELASLDRDDHGVTAHVTHDGGTREIRARWCVGADGASSPVRKAADIPFSGTTSPDTFWVADATGVEGLPAETVSVRLGTGSFMITFPLHGERRHRLVGVIRGEPDEAAARRIAEEGFGVTWRESGWFSTYRLHSRVADRFRDGRIVLAGDAAHVHSPVGGQGMNTGLQDAHNLAFKLAAVLDGTATDALLDRYDAERRPVARRLVSTSDAAFRFVTDQRPRNRRLRRLAVPLIAPVMPLLLRLPVGRSAVAAVGQLRIHYWMSDAAKGRARGRRDRVVGRRLPWTGSNHGVLREATWQVHAYSPAPPSLDGMPELVSAAHRFDPRPDVGLLRDRWYLVRPDGFVAAAAPPDGAPAEFARVLREHGYGDRAVRARAAAVAEAPPRGRPSGQRPDD</sequence>
<keyword evidence="6" id="KW-0503">Monooxygenase</keyword>
<evidence type="ECO:0000256" key="1">
    <source>
        <dbReference type="ARBA" id="ARBA00001974"/>
    </source>
</evidence>
<dbReference type="Gene3D" id="3.30.70.2450">
    <property type="match status" value="1"/>
</dbReference>
<dbReference type="GO" id="GO:0071949">
    <property type="term" value="F:FAD binding"/>
    <property type="evidence" value="ECO:0007669"/>
    <property type="project" value="InterPro"/>
</dbReference>
<dbReference type="InterPro" id="IPR002938">
    <property type="entry name" value="FAD-bd"/>
</dbReference>
<dbReference type="InterPro" id="IPR036188">
    <property type="entry name" value="FAD/NAD-bd_sf"/>
</dbReference>
<evidence type="ECO:0000313" key="6">
    <source>
        <dbReference type="EMBL" id="KAB1648003.1"/>
    </source>
</evidence>
<dbReference type="PRINTS" id="PR00420">
    <property type="entry name" value="RNGMNOXGNASE"/>
</dbReference>
<dbReference type="PANTHER" id="PTHR43004:SF19">
    <property type="entry name" value="BINDING MONOOXYGENASE, PUTATIVE (JCVI)-RELATED"/>
    <property type="match status" value="1"/>
</dbReference>
<keyword evidence="6" id="KW-0560">Oxidoreductase</keyword>
<dbReference type="GO" id="GO:0016709">
    <property type="term" value="F:oxidoreductase activity, acting on paired donors, with incorporation or reduction of molecular oxygen, NAD(P)H as one donor, and incorporation of one atom of oxygen"/>
    <property type="evidence" value="ECO:0007669"/>
    <property type="project" value="UniProtKB-ARBA"/>
</dbReference>
<evidence type="ECO:0000256" key="2">
    <source>
        <dbReference type="ARBA" id="ARBA00022630"/>
    </source>
</evidence>
<name>A0A6H9WBG4_9MICO</name>
<dbReference type="AlphaFoldDB" id="A0A6H9WBG4"/>
<evidence type="ECO:0000313" key="7">
    <source>
        <dbReference type="Proteomes" id="UP000431744"/>
    </source>
</evidence>
<keyword evidence="7" id="KW-1185">Reference proteome</keyword>
<keyword evidence="2" id="KW-0285">Flavoprotein</keyword>
<comment type="caution">
    <text evidence="6">The sequence shown here is derived from an EMBL/GenBank/DDBJ whole genome shotgun (WGS) entry which is preliminary data.</text>
</comment>
<gene>
    <name evidence="6" type="ORF">F8O04_09715</name>
</gene>
<reference evidence="6 7" key="1">
    <citation type="submission" date="2019-09" db="EMBL/GenBank/DDBJ databases">
        <title>Phylogeny of genus Pseudoclavibacter and closely related genus.</title>
        <authorList>
            <person name="Li Y."/>
        </authorList>
    </citation>
    <scope>NUCLEOTIDE SEQUENCE [LARGE SCALE GENOMIC DNA]</scope>
    <source>
        <strain evidence="6 7">EGI 60007</strain>
    </source>
</reference>
<dbReference type="EMBL" id="WBJY01000002">
    <property type="protein sequence ID" value="KAB1648003.1"/>
    <property type="molecule type" value="Genomic_DNA"/>
</dbReference>
<keyword evidence="3" id="KW-0274">FAD</keyword>
<dbReference type="Gene3D" id="3.50.50.60">
    <property type="entry name" value="FAD/NAD(P)-binding domain"/>
    <property type="match status" value="1"/>
</dbReference>
<feature type="region of interest" description="Disordered" evidence="4">
    <location>
        <begin position="511"/>
        <end position="530"/>
    </location>
</feature>
<dbReference type="SUPFAM" id="SSF51905">
    <property type="entry name" value="FAD/NAD(P)-binding domain"/>
    <property type="match status" value="1"/>
</dbReference>
<dbReference type="RefSeq" id="WP_158029198.1">
    <property type="nucleotide sequence ID" value="NZ_BMHG01000001.1"/>
</dbReference>
<dbReference type="InterPro" id="IPR050641">
    <property type="entry name" value="RIFMO-like"/>
</dbReference>
<accession>A0A6H9WBG4</accession>
<feature type="domain" description="FAD-binding" evidence="5">
    <location>
        <begin position="11"/>
        <end position="343"/>
    </location>
</feature>